<feature type="compositionally biased region" description="Basic residues" evidence="1">
    <location>
        <begin position="7"/>
        <end position="16"/>
    </location>
</feature>
<sequence length="128" mass="13187">LSTVTKPKTHRQHHHPQAAIESEYERSTSAASTSASTSSSSPSLTWKSSASASPVSSSSTFSAVSGCFQLPTAVSNAAFDPWTTPTGTFHFGSGSGVVDSSSAGVTGRRDDAATNNALFLLQQDSGLY</sequence>
<reference evidence="2" key="1">
    <citation type="submission" date="2017-02" db="UniProtKB">
        <authorList>
            <consortium name="WormBaseParasite"/>
        </authorList>
    </citation>
    <scope>IDENTIFICATION</scope>
</reference>
<dbReference type="STRING" id="6205.A0A0R3XCM7"/>
<protein>
    <submittedName>
        <fullName evidence="2">REJ domain-containing protein</fullName>
    </submittedName>
</protein>
<organism evidence="2">
    <name type="scientific">Hydatigena taeniaeformis</name>
    <name type="common">Feline tapeworm</name>
    <name type="synonym">Taenia taeniaeformis</name>
    <dbReference type="NCBI Taxonomy" id="6205"/>
    <lineage>
        <taxon>Eukaryota</taxon>
        <taxon>Metazoa</taxon>
        <taxon>Spiralia</taxon>
        <taxon>Lophotrochozoa</taxon>
        <taxon>Platyhelminthes</taxon>
        <taxon>Cestoda</taxon>
        <taxon>Eucestoda</taxon>
        <taxon>Cyclophyllidea</taxon>
        <taxon>Taeniidae</taxon>
        <taxon>Hydatigera</taxon>
    </lineage>
</organism>
<name>A0A0R3XCM7_HYDTA</name>
<feature type="region of interest" description="Disordered" evidence="1">
    <location>
        <begin position="1"/>
        <end position="62"/>
    </location>
</feature>
<evidence type="ECO:0000313" key="2">
    <source>
        <dbReference type="WBParaSite" id="TTAC_0001130401-mRNA-1"/>
    </source>
</evidence>
<evidence type="ECO:0000256" key="1">
    <source>
        <dbReference type="SAM" id="MobiDB-lite"/>
    </source>
</evidence>
<dbReference type="WBParaSite" id="TTAC_0001130401-mRNA-1">
    <property type="protein sequence ID" value="TTAC_0001130401-mRNA-1"/>
    <property type="gene ID" value="TTAC_0001130401"/>
</dbReference>
<accession>A0A0R3XCM7</accession>
<dbReference type="AlphaFoldDB" id="A0A0R3XCM7"/>
<proteinExistence type="predicted"/>
<feature type="compositionally biased region" description="Low complexity" evidence="1">
    <location>
        <begin position="27"/>
        <end position="62"/>
    </location>
</feature>